<evidence type="ECO:0000313" key="3">
    <source>
        <dbReference type="Proteomes" id="UP000054560"/>
    </source>
</evidence>
<dbReference type="GeneID" id="25907775"/>
<feature type="compositionally biased region" description="Polar residues" evidence="1">
    <location>
        <begin position="1"/>
        <end position="10"/>
    </location>
</feature>
<dbReference type="Proteomes" id="UP000054560">
    <property type="component" value="Unassembled WGS sequence"/>
</dbReference>
<dbReference type="EMBL" id="KQ242162">
    <property type="protein sequence ID" value="KNC80371.1"/>
    <property type="molecule type" value="Genomic_DNA"/>
</dbReference>
<evidence type="ECO:0000313" key="2">
    <source>
        <dbReference type="EMBL" id="KNC80371.1"/>
    </source>
</evidence>
<proteinExistence type="predicted"/>
<dbReference type="RefSeq" id="XP_014154273.1">
    <property type="nucleotide sequence ID" value="XM_014298798.1"/>
</dbReference>
<keyword evidence="3" id="KW-1185">Reference proteome</keyword>
<accession>A0A0L0FUY1</accession>
<protein>
    <submittedName>
        <fullName evidence="2">Uncharacterized protein</fullName>
    </submittedName>
</protein>
<name>A0A0L0FUY1_9EUKA</name>
<organism evidence="2 3">
    <name type="scientific">Sphaeroforma arctica JP610</name>
    <dbReference type="NCBI Taxonomy" id="667725"/>
    <lineage>
        <taxon>Eukaryota</taxon>
        <taxon>Ichthyosporea</taxon>
        <taxon>Ichthyophonida</taxon>
        <taxon>Sphaeroforma</taxon>
    </lineage>
</organism>
<gene>
    <name evidence="2" type="ORF">SARC_07271</name>
</gene>
<feature type="compositionally biased region" description="Polar residues" evidence="1">
    <location>
        <begin position="53"/>
        <end position="64"/>
    </location>
</feature>
<sequence>MILPTRQQNALDMEGQQGRLQQERRVATCAGGANERQDHSMDSDDSAKHSHPQQHSSVDSTSEVFTDDDECPDIMSDSDISSDDIIAWPTMGHRPPKPASFVRSARAAKPEPGSYSSEQPCWSLLSDSSDDSDSDHRTVTLSRPRAYNKRTCPVRRLKTAARSEQALQATPTITT</sequence>
<feature type="compositionally biased region" description="Low complexity" evidence="1">
    <location>
        <begin position="73"/>
        <end position="86"/>
    </location>
</feature>
<evidence type="ECO:0000256" key="1">
    <source>
        <dbReference type="SAM" id="MobiDB-lite"/>
    </source>
</evidence>
<feature type="compositionally biased region" description="Basic and acidic residues" evidence="1">
    <location>
        <begin position="35"/>
        <end position="48"/>
    </location>
</feature>
<feature type="region of interest" description="Disordered" evidence="1">
    <location>
        <begin position="1"/>
        <end position="149"/>
    </location>
</feature>
<reference evidence="2 3" key="1">
    <citation type="submission" date="2011-02" db="EMBL/GenBank/DDBJ databases">
        <title>The Genome Sequence of Sphaeroforma arctica JP610.</title>
        <authorList>
            <consortium name="The Broad Institute Genome Sequencing Platform"/>
            <person name="Russ C."/>
            <person name="Cuomo C."/>
            <person name="Young S.K."/>
            <person name="Zeng Q."/>
            <person name="Gargeya S."/>
            <person name="Alvarado L."/>
            <person name="Berlin A."/>
            <person name="Chapman S.B."/>
            <person name="Chen Z."/>
            <person name="Freedman E."/>
            <person name="Gellesch M."/>
            <person name="Goldberg J."/>
            <person name="Griggs A."/>
            <person name="Gujja S."/>
            <person name="Heilman E."/>
            <person name="Heiman D."/>
            <person name="Howarth C."/>
            <person name="Mehta T."/>
            <person name="Neiman D."/>
            <person name="Pearson M."/>
            <person name="Roberts A."/>
            <person name="Saif S."/>
            <person name="Shea T."/>
            <person name="Shenoy N."/>
            <person name="Sisk P."/>
            <person name="Stolte C."/>
            <person name="Sykes S."/>
            <person name="White J."/>
            <person name="Yandava C."/>
            <person name="Burger G."/>
            <person name="Gray M.W."/>
            <person name="Holland P.W.H."/>
            <person name="King N."/>
            <person name="Lang F.B.F."/>
            <person name="Roger A.J."/>
            <person name="Ruiz-Trillo I."/>
            <person name="Haas B."/>
            <person name="Nusbaum C."/>
            <person name="Birren B."/>
        </authorList>
    </citation>
    <scope>NUCLEOTIDE SEQUENCE [LARGE SCALE GENOMIC DNA]</scope>
    <source>
        <strain evidence="2 3">JP610</strain>
    </source>
</reference>
<dbReference type="AlphaFoldDB" id="A0A0L0FUY1"/>